<keyword evidence="2" id="KW-1185">Reference proteome</keyword>
<dbReference type="Proteomes" id="UP000774935">
    <property type="component" value="Unassembled WGS sequence"/>
</dbReference>
<sequence>MEIIKVKTKLDAPQVADFLELYSCEDDTILVADWSGVLDASRARNGCNAVLDTLREKAYIKILNNNTKVTGHYPGAVDWVGKVWFPSMYDLGTRYFAWVYSPAFYTQLSTDEIIKLSSKVEIQTFYQVSDGWDWLTTIP</sequence>
<name>A0ABS6X9S7_9BACT</name>
<evidence type="ECO:0000313" key="1">
    <source>
        <dbReference type="EMBL" id="MBW3364714.1"/>
    </source>
</evidence>
<organism evidence="1 2">
    <name type="scientific">Pontibacter populi</name>
    <dbReference type="NCBI Taxonomy" id="890055"/>
    <lineage>
        <taxon>Bacteria</taxon>
        <taxon>Pseudomonadati</taxon>
        <taxon>Bacteroidota</taxon>
        <taxon>Cytophagia</taxon>
        <taxon>Cytophagales</taxon>
        <taxon>Hymenobacteraceae</taxon>
        <taxon>Pontibacter</taxon>
    </lineage>
</organism>
<protein>
    <submittedName>
        <fullName evidence="1">Uncharacterized protein</fullName>
    </submittedName>
</protein>
<proteinExistence type="predicted"/>
<dbReference type="RefSeq" id="WP_199109271.1">
    <property type="nucleotide sequence ID" value="NZ_JAHWXQ010000002.1"/>
</dbReference>
<comment type="caution">
    <text evidence="1">The sequence shown here is derived from an EMBL/GenBank/DDBJ whole genome shotgun (WGS) entry which is preliminary data.</text>
</comment>
<reference evidence="1 2" key="1">
    <citation type="submission" date="2021-07" db="EMBL/GenBank/DDBJ databases">
        <authorList>
            <person name="Kim M.K."/>
        </authorList>
    </citation>
    <scope>NUCLEOTIDE SEQUENCE [LARGE SCALE GENOMIC DNA]</scope>
    <source>
        <strain evidence="1 2">HLY7-15</strain>
    </source>
</reference>
<accession>A0ABS6X9S7</accession>
<dbReference type="EMBL" id="JAHWXQ010000002">
    <property type="protein sequence ID" value="MBW3364714.1"/>
    <property type="molecule type" value="Genomic_DNA"/>
</dbReference>
<evidence type="ECO:0000313" key="2">
    <source>
        <dbReference type="Proteomes" id="UP000774935"/>
    </source>
</evidence>
<gene>
    <name evidence="1" type="ORF">KYK27_06655</name>
</gene>